<keyword evidence="4" id="KW-0407">Ion channel</keyword>
<feature type="compositionally biased region" description="Polar residues" evidence="1">
    <location>
        <begin position="190"/>
        <end position="199"/>
    </location>
</feature>
<feature type="transmembrane region" description="Helical" evidence="2">
    <location>
        <begin position="72"/>
        <end position="91"/>
    </location>
</feature>
<dbReference type="InterPro" id="IPR013099">
    <property type="entry name" value="K_chnl_dom"/>
</dbReference>
<evidence type="ECO:0000259" key="3">
    <source>
        <dbReference type="Pfam" id="PF07885"/>
    </source>
</evidence>
<feature type="region of interest" description="Disordered" evidence="1">
    <location>
        <begin position="166"/>
        <end position="199"/>
    </location>
</feature>
<keyword evidence="4" id="KW-0406">Ion transport</keyword>
<dbReference type="GO" id="GO:0034220">
    <property type="term" value="P:monoatomic ion transmembrane transport"/>
    <property type="evidence" value="ECO:0007669"/>
    <property type="project" value="UniProtKB-KW"/>
</dbReference>
<protein>
    <submittedName>
        <fullName evidence="4">Two pore domain potassium channel family protein</fullName>
    </submittedName>
</protein>
<dbReference type="SUPFAM" id="SSF81324">
    <property type="entry name" value="Voltage-gated potassium channels"/>
    <property type="match status" value="1"/>
</dbReference>
<feature type="domain" description="Potassium channel" evidence="3">
    <location>
        <begin position="84"/>
        <end position="160"/>
    </location>
</feature>
<keyword evidence="2" id="KW-0812">Transmembrane</keyword>
<keyword evidence="5" id="KW-1185">Reference proteome</keyword>
<evidence type="ECO:0000313" key="4">
    <source>
        <dbReference type="EMBL" id="QKJ66036.1"/>
    </source>
</evidence>
<dbReference type="KEGG" id="dee:HQN60_04525"/>
<dbReference type="Pfam" id="PF07885">
    <property type="entry name" value="Ion_trans_2"/>
    <property type="match status" value="1"/>
</dbReference>
<evidence type="ECO:0000313" key="5">
    <source>
        <dbReference type="Proteomes" id="UP000504844"/>
    </source>
</evidence>
<evidence type="ECO:0000256" key="1">
    <source>
        <dbReference type="SAM" id="MobiDB-lite"/>
    </source>
</evidence>
<accession>A0A6M8SRV4</accession>
<feature type="transmembrane region" description="Helical" evidence="2">
    <location>
        <begin position="39"/>
        <end position="60"/>
    </location>
</feature>
<evidence type="ECO:0000256" key="2">
    <source>
        <dbReference type="SAM" id="Phobius"/>
    </source>
</evidence>
<organism evidence="4 5">
    <name type="scientific">Deefgea piscis</name>
    <dbReference type="NCBI Taxonomy" id="2739061"/>
    <lineage>
        <taxon>Bacteria</taxon>
        <taxon>Pseudomonadati</taxon>
        <taxon>Pseudomonadota</taxon>
        <taxon>Betaproteobacteria</taxon>
        <taxon>Neisseriales</taxon>
        <taxon>Chitinibacteraceae</taxon>
        <taxon>Deefgea</taxon>
    </lineage>
</organism>
<reference evidence="4 5" key="1">
    <citation type="submission" date="2020-05" db="EMBL/GenBank/DDBJ databases">
        <title>Complete genome sequence of Deefgea sp. D17.</title>
        <authorList>
            <person name="Bae J.-W."/>
            <person name="Han J.E."/>
        </authorList>
    </citation>
    <scope>NUCLEOTIDE SEQUENCE [LARGE SCALE GENOMIC DNA]</scope>
    <source>
        <strain evidence="4 5">D17</strain>
    </source>
</reference>
<dbReference type="RefSeq" id="WP_173532540.1">
    <property type="nucleotide sequence ID" value="NZ_CP054143.1"/>
</dbReference>
<dbReference type="EMBL" id="CP054143">
    <property type="protein sequence ID" value="QKJ66036.1"/>
    <property type="molecule type" value="Genomic_DNA"/>
</dbReference>
<keyword evidence="2" id="KW-0472">Membrane</keyword>
<keyword evidence="2" id="KW-1133">Transmembrane helix</keyword>
<proteinExistence type="predicted"/>
<dbReference type="AlphaFoldDB" id="A0A6M8SRV4"/>
<gene>
    <name evidence="4" type="ORF">HQN60_04525</name>
</gene>
<sequence length="199" mass="22906">MRWQSWISWRKAPFYALAMMFCWPWLLQLFAFTHVNERLIFFIVAIYANYFYFIFSIAKGQRLSEGVTPEHAVWLFVLSNIILALVFAIGWHHFALFGPQLHCLKEPTLLQAIYFSAEVFSTVGFGDLLPCSDQGQMLFIAESLIGTTHFGVFMTLIFSRVIFPQSKPKTPRKPKIEPKTELNDDHAVSKTDNSTSSNL</sequence>
<keyword evidence="4" id="KW-0813">Transport</keyword>
<feature type="transmembrane region" description="Helical" evidence="2">
    <location>
        <begin position="12"/>
        <end position="33"/>
    </location>
</feature>
<dbReference type="Gene3D" id="1.10.287.70">
    <property type="match status" value="1"/>
</dbReference>
<feature type="compositionally biased region" description="Basic and acidic residues" evidence="1">
    <location>
        <begin position="174"/>
        <end position="189"/>
    </location>
</feature>
<name>A0A6M8SRV4_9NEIS</name>
<feature type="transmembrane region" description="Helical" evidence="2">
    <location>
        <begin position="137"/>
        <end position="163"/>
    </location>
</feature>
<dbReference type="Proteomes" id="UP000504844">
    <property type="component" value="Chromosome"/>
</dbReference>